<dbReference type="Gene3D" id="3.80.10.10">
    <property type="entry name" value="Ribonuclease Inhibitor"/>
    <property type="match status" value="1"/>
</dbReference>
<dbReference type="OrthoDB" id="10351873at2759"/>
<gene>
    <name evidence="1" type="ORF">BU16DRAFT_544226</name>
</gene>
<evidence type="ECO:0008006" key="3">
    <source>
        <dbReference type="Google" id="ProtNLM"/>
    </source>
</evidence>
<dbReference type="AlphaFoldDB" id="A0A6A6QEF9"/>
<dbReference type="EMBL" id="MU004198">
    <property type="protein sequence ID" value="KAF2489867.1"/>
    <property type="molecule type" value="Genomic_DNA"/>
</dbReference>
<name>A0A6A6QEF9_9PEZI</name>
<evidence type="ECO:0000313" key="1">
    <source>
        <dbReference type="EMBL" id="KAF2489867.1"/>
    </source>
</evidence>
<reference evidence="1" key="1">
    <citation type="journal article" date="2020" name="Stud. Mycol.">
        <title>101 Dothideomycetes genomes: a test case for predicting lifestyles and emergence of pathogens.</title>
        <authorList>
            <person name="Haridas S."/>
            <person name="Albert R."/>
            <person name="Binder M."/>
            <person name="Bloem J."/>
            <person name="Labutti K."/>
            <person name="Salamov A."/>
            <person name="Andreopoulos B."/>
            <person name="Baker S."/>
            <person name="Barry K."/>
            <person name="Bills G."/>
            <person name="Bluhm B."/>
            <person name="Cannon C."/>
            <person name="Castanera R."/>
            <person name="Culley D."/>
            <person name="Daum C."/>
            <person name="Ezra D."/>
            <person name="Gonzalez J."/>
            <person name="Henrissat B."/>
            <person name="Kuo A."/>
            <person name="Liang C."/>
            <person name="Lipzen A."/>
            <person name="Lutzoni F."/>
            <person name="Magnuson J."/>
            <person name="Mondo S."/>
            <person name="Nolan M."/>
            <person name="Ohm R."/>
            <person name="Pangilinan J."/>
            <person name="Park H.-J."/>
            <person name="Ramirez L."/>
            <person name="Alfaro M."/>
            <person name="Sun H."/>
            <person name="Tritt A."/>
            <person name="Yoshinaga Y."/>
            <person name="Zwiers L.-H."/>
            <person name="Turgeon B."/>
            <person name="Goodwin S."/>
            <person name="Spatafora J."/>
            <person name="Crous P."/>
            <person name="Grigoriev I."/>
        </authorList>
    </citation>
    <scope>NUCLEOTIDE SEQUENCE</scope>
    <source>
        <strain evidence="1">CBS 269.34</strain>
    </source>
</reference>
<accession>A0A6A6QEF9</accession>
<organism evidence="1 2">
    <name type="scientific">Lophium mytilinum</name>
    <dbReference type="NCBI Taxonomy" id="390894"/>
    <lineage>
        <taxon>Eukaryota</taxon>
        <taxon>Fungi</taxon>
        <taxon>Dikarya</taxon>
        <taxon>Ascomycota</taxon>
        <taxon>Pezizomycotina</taxon>
        <taxon>Dothideomycetes</taxon>
        <taxon>Pleosporomycetidae</taxon>
        <taxon>Mytilinidiales</taxon>
        <taxon>Mytilinidiaceae</taxon>
        <taxon>Lophium</taxon>
    </lineage>
</organism>
<dbReference type="Proteomes" id="UP000799750">
    <property type="component" value="Unassembled WGS sequence"/>
</dbReference>
<dbReference type="SUPFAM" id="SSF52047">
    <property type="entry name" value="RNI-like"/>
    <property type="match status" value="1"/>
</dbReference>
<dbReference type="InterPro" id="IPR032675">
    <property type="entry name" value="LRR_dom_sf"/>
</dbReference>
<evidence type="ECO:0000313" key="2">
    <source>
        <dbReference type="Proteomes" id="UP000799750"/>
    </source>
</evidence>
<sequence>MVYLAQGIPNGLLTSLPEELILDIIAHIFESSDESWESITSQPDFRSLLLTSKQLSRLTDTFRYRHIKLSPHSLTSLKESVVFLRDSALATSVRSVEIIYEERDPMQEKSLLSLVKLSLSPKDQELVTSAVADIGMPGVLSVDAWVTAILFRLPRLTALRLPPSTMEAELLTPYPPFEAFLEHPNRLQRLRKLSLATCWAVSRESLISILQATSLRTLEIEGWERDRLYLPELSSPIEHLILFPHSNDHLLPYLTEKNNIIKTFKALRSITIKIRSFPWSHHLLLLMSHLQAQKHSLEQFHLSTHSPSEPIDSEVSLVNFHEFSRLRIIFAPTVLIFRHLGNVPPSLAKTLPPSLECLTINGYEPVPGRIIQLASGDFPNLKSVTVRDRGNFPDEVYEAFRAADIMFTDRVFLLNLHPVSLSRYFVITAVQIP</sequence>
<keyword evidence="2" id="KW-1185">Reference proteome</keyword>
<protein>
    <recommendedName>
        <fullName evidence="3">F-box domain-containing protein</fullName>
    </recommendedName>
</protein>
<proteinExistence type="predicted"/>